<reference evidence="2 3" key="1">
    <citation type="submission" date="2016-10" db="EMBL/GenBank/DDBJ databases">
        <authorList>
            <person name="de Groot N.N."/>
        </authorList>
    </citation>
    <scope>NUCLEOTIDE SEQUENCE [LARGE SCALE GENOMIC DNA]</scope>
    <source>
        <strain evidence="2 3">CGMCC 1.7059</strain>
    </source>
</reference>
<protein>
    <submittedName>
        <fullName evidence="2">Uncharacterized protein</fullName>
    </submittedName>
</protein>
<keyword evidence="3" id="KW-1185">Reference proteome</keyword>
<proteinExistence type="predicted"/>
<evidence type="ECO:0000313" key="3">
    <source>
        <dbReference type="Proteomes" id="UP000199675"/>
    </source>
</evidence>
<accession>A0A1H2SY68</accession>
<feature type="compositionally biased region" description="Low complexity" evidence="1">
    <location>
        <begin position="56"/>
        <end position="67"/>
    </location>
</feature>
<name>A0A1H2SY68_9GAMM</name>
<dbReference type="STRING" id="488533.SAMN04487960_102276"/>
<gene>
    <name evidence="2" type="ORF">SAMN04487960_102276</name>
</gene>
<dbReference type="Proteomes" id="UP000199675">
    <property type="component" value="Unassembled WGS sequence"/>
</dbReference>
<organism evidence="2 3">
    <name type="scientific">Marinobacter mobilis</name>
    <dbReference type="NCBI Taxonomy" id="488533"/>
    <lineage>
        <taxon>Bacteria</taxon>
        <taxon>Pseudomonadati</taxon>
        <taxon>Pseudomonadota</taxon>
        <taxon>Gammaproteobacteria</taxon>
        <taxon>Pseudomonadales</taxon>
        <taxon>Marinobacteraceae</taxon>
        <taxon>Marinobacter</taxon>
    </lineage>
</organism>
<feature type="region of interest" description="Disordered" evidence="1">
    <location>
        <begin position="38"/>
        <end position="77"/>
    </location>
</feature>
<evidence type="ECO:0000256" key="1">
    <source>
        <dbReference type="SAM" id="MobiDB-lite"/>
    </source>
</evidence>
<sequence length="77" mass="8093">MSTNTSSPAGTAPAAKLKKAGCGFRFSEGELQEGIDFSKANQLLPQDPEEPEAPEESAVTEASASDSGKQRQGDRHD</sequence>
<dbReference type="AlphaFoldDB" id="A0A1H2SY68"/>
<evidence type="ECO:0000313" key="2">
    <source>
        <dbReference type="EMBL" id="SDW36457.1"/>
    </source>
</evidence>
<dbReference type="OrthoDB" id="6371097at2"/>
<feature type="compositionally biased region" description="Basic and acidic residues" evidence="1">
    <location>
        <begin position="68"/>
        <end position="77"/>
    </location>
</feature>
<dbReference type="RefSeq" id="WP_091811632.1">
    <property type="nucleotide sequence ID" value="NZ_FNNE01000002.1"/>
</dbReference>
<dbReference type="EMBL" id="FNNE01000002">
    <property type="protein sequence ID" value="SDW36457.1"/>
    <property type="molecule type" value="Genomic_DNA"/>
</dbReference>